<dbReference type="Gene3D" id="3.40.309.10">
    <property type="entry name" value="Aldehyde Dehydrogenase, Chain A, domain 2"/>
    <property type="match status" value="1"/>
</dbReference>
<evidence type="ECO:0000256" key="1">
    <source>
        <dbReference type="ARBA" id="ARBA00004985"/>
    </source>
</evidence>
<dbReference type="GO" id="GO:0055129">
    <property type="term" value="P:L-proline biosynthetic process"/>
    <property type="evidence" value="ECO:0007669"/>
    <property type="project" value="UniProtKB-UniRule"/>
</dbReference>
<dbReference type="HAMAP" id="MF_00412">
    <property type="entry name" value="ProA"/>
    <property type="match status" value="1"/>
</dbReference>
<dbReference type="PIRSF" id="PIRSF000151">
    <property type="entry name" value="GPR"/>
    <property type="match status" value="1"/>
</dbReference>
<accession>A0A139SIW6</accession>
<dbReference type="FunFam" id="3.40.309.10:FF:000006">
    <property type="entry name" value="Gamma-glutamyl phosphate reductase"/>
    <property type="match status" value="1"/>
</dbReference>
<dbReference type="Pfam" id="PF00171">
    <property type="entry name" value="Aldedh"/>
    <property type="match status" value="1"/>
</dbReference>
<dbReference type="AlphaFoldDB" id="A0A139SIW6"/>
<dbReference type="PANTHER" id="PTHR11063">
    <property type="entry name" value="GLUTAMATE SEMIALDEHYDE DEHYDROGENASE"/>
    <property type="match status" value="1"/>
</dbReference>
<sequence length="430" mass="45612">MNRTEDSDALAQQVLAIAQNARAASLVLATTPTAAKNAALERLAQLLQSHSAELLDANAQDLAEASTNGLSAAQIDRLTLSTERLEKLAHSVREVAALPDPVGEIIDESTRPNGLHLRRLRVPIGVIGIIYEARPNVTIDCAILCLKSGNAAILRGGKECFHTNTALAALITRALADTGLPAAAAQLIPTTDRAALTHLLKLDSHIHCIIPRGGESLIRFVTAHSTIPVIKHYNGVCFVYVDAAADLAMAQRILVNAKTQRPGVCNAAEQLLVHHSIAATFLPAAARALREAAAVELRCDPASAALLAAADIPHLAATDADYRTEFLSQTLAIRIVEDLETAIATINRDSSGHTETIITADRAAAQRFQAAVDSAAVLWNASTRFSDGFEFGLGAEIGISTDRLHARGPMGLRELCSYKWIGDGSGQIRA</sequence>
<keyword evidence="2 7" id="KW-0028">Amino-acid biosynthesis</keyword>
<keyword evidence="3 7" id="KW-0641">Proline biosynthesis</keyword>
<feature type="domain" description="Aldehyde dehydrogenase" evidence="8">
    <location>
        <begin position="9"/>
        <end position="291"/>
    </location>
</feature>
<dbReference type="InterPro" id="IPR016162">
    <property type="entry name" value="Ald_DH_N"/>
</dbReference>
<dbReference type="PANTHER" id="PTHR11063:SF8">
    <property type="entry name" value="DELTA-1-PYRROLINE-5-CARBOXYLATE SYNTHASE"/>
    <property type="match status" value="1"/>
</dbReference>
<name>A0A139SIW6_9BACT</name>
<keyword evidence="7" id="KW-0963">Cytoplasm</keyword>
<evidence type="ECO:0000313" key="9">
    <source>
        <dbReference type="EMBL" id="KXU34497.1"/>
    </source>
</evidence>
<gene>
    <name evidence="7 9" type="primary">proA</name>
    <name evidence="9" type="ORF">AXK11_08180</name>
</gene>
<protein>
    <recommendedName>
        <fullName evidence="7">Gamma-glutamyl phosphate reductase</fullName>
        <shortName evidence="7">GPR</shortName>
        <ecNumber evidence="7">1.2.1.41</ecNumber>
    </recommendedName>
    <alternativeName>
        <fullName evidence="7">Glutamate-5-semialdehyde dehydrogenase</fullName>
    </alternativeName>
    <alternativeName>
        <fullName evidence="7">Glutamyl-gamma-semialdehyde dehydrogenase</fullName>
        <shortName evidence="7">GSA dehydrogenase</shortName>
    </alternativeName>
</protein>
<dbReference type="GO" id="GO:0050661">
    <property type="term" value="F:NADP binding"/>
    <property type="evidence" value="ECO:0007669"/>
    <property type="project" value="InterPro"/>
</dbReference>
<keyword evidence="5 7" id="KW-0560">Oxidoreductase</keyword>
<dbReference type="GO" id="GO:0004350">
    <property type="term" value="F:glutamate-5-semialdehyde dehydrogenase activity"/>
    <property type="evidence" value="ECO:0007669"/>
    <property type="project" value="UniProtKB-UniRule"/>
</dbReference>
<comment type="catalytic activity">
    <reaction evidence="6 7">
        <text>L-glutamate 5-semialdehyde + phosphate + NADP(+) = L-glutamyl 5-phosphate + NADPH + H(+)</text>
        <dbReference type="Rhea" id="RHEA:19541"/>
        <dbReference type="ChEBI" id="CHEBI:15378"/>
        <dbReference type="ChEBI" id="CHEBI:43474"/>
        <dbReference type="ChEBI" id="CHEBI:57783"/>
        <dbReference type="ChEBI" id="CHEBI:58066"/>
        <dbReference type="ChEBI" id="CHEBI:58274"/>
        <dbReference type="ChEBI" id="CHEBI:58349"/>
        <dbReference type="EC" id="1.2.1.41"/>
    </reaction>
</comment>
<dbReference type="RefSeq" id="WP_068631105.1">
    <property type="nucleotide sequence ID" value="NZ_LSZQ01000061.1"/>
</dbReference>
<dbReference type="InterPro" id="IPR016161">
    <property type="entry name" value="Ald_DH/histidinol_DH"/>
</dbReference>
<comment type="caution">
    <text evidence="9">The sequence shown here is derived from an EMBL/GenBank/DDBJ whole genome shotgun (WGS) entry which is preliminary data.</text>
</comment>
<dbReference type="OrthoDB" id="9809970at2"/>
<evidence type="ECO:0000313" key="10">
    <source>
        <dbReference type="Proteomes" id="UP000070058"/>
    </source>
</evidence>
<keyword evidence="4 7" id="KW-0521">NADP</keyword>
<evidence type="ECO:0000256" key="6">
    <source>
        <dbReference type="ARBA" id="ARBA00049024"/>
    </source>
</evidence>
<dbReference type="CDD" id="cd07079">
    <property type="entry name" value="ALDH_F18-19_ProA-GPR"/>
    <property type="match status" value="1"/>
</dbReference>
<dbReference type="Proteomes" id="UP000070058">
    <property type="component" value="Unassembled WGS sequence"/>
</dbReference>
<dbReference type="GO" id="GO:0005737">
    <property type="term" value="C:cytoplasm"/>
    <property type="evidence" value="ECO:0007669"/>
    <property type="project" value="UniProtKB-SubCell"/>
</dbReference>
<evidence type="ECO:0000259" key="8">
    <source>
        <dbReference type="Pfam" id="PF00171"/>
    </source>
</evidence>
<dbReference type="NCBIfam" id="NF001221">
    <property type="entry name" value="PRK00197.1"/>
    <property type="match status" value="1"/>
</dbReference>
<evidence type="ECO:0000256" key="7">
    <source>
        <dbReference type="HAMAP-Rule" id="MF_00412"/>
    </source>
</evidence>
<dbReference type="InterPro" id="IPR015590">
    <property type="entry name" value="Aldehyde_DH_dom"/>
</dbReference>
<dbReference type="NCBIfam" id="TIGR00407">
    <property type="entry name" value="proA"/>
    <property type="match status" value="1"/>
</dbReference>
<reference evidence="10" key="1">
    <citation type="submission" date="2016-02" db="EMBL/GenBank/DDBJ databases">
        <authorList>
            <person name="Sanders J.G."/>
            <person name="Lin J.Y."/>
            <person name="Wertz J.T."/>
            <person name="Russell J.A."/>
            <person name="Moreau C.S."/>
            <person name="Powell S."/>
        </authorList>
    </citation>
    <scope>NUCLEOTIDE SEQUENCE [LARGE SCALE GENOMIC DNA]</scope>
    <source>
        <strain evidence="10">CAG34</strain>
    </source>
</reference>
<dbReference type="EC" id="1.2.1.41" evidence="7"/>
<dbReference type="InterPro" id="IPR016163">
    <property type="entry name" value="Ald_DH_C"/>
</dbReference>
<comment type="similarity">
    <text evidence="7">Belongs to the gamma-glutamyl phosphate reductase family.</text>
</comment>
<comment type="subcellular location">
    <subcellularLocation>
        <location evidence="7">Cytoplasm</location>
    </subcellularLocation>
</comment>
<keyword evidence="10" id="KW-1185">Reference proteome</keyword>
<evidence type="ECO:0000256" key="3">
    <source>
        <dbReference type="ARBA" id="ARBA00022650"/>
    </source>
</evidence>
<evidence type="ECO:0000256" key="4">
    <source>
        <dbReference type="ARBA" id="ARBA00022857"/>
    </source>
</evidence>
<evidence type="ECO:0000256" key="2">
    <source>
        <dbReference type="ARBA" id="ARBA00022605"/>
    </source>
</evidence>
<dbReference type="UniPathway" id="UPA00098">
    <property type="reaction ID" value="UER00360"/>
</dbReference>
<dbReference type="InterPro" id="IPR000965">
    <property type="entry name" value="GPR_dom"/>
</dbReference>
<dbReference type="SUPFAM" id="SSF53720">
    <property type="entry name" value="ALDH-like"/>
    <property type="match status" value="1"/>
</dbReference>
<dbReference type="STRING" id="1548207.AXK11_08180"/>
<dbReference type="InterPro" id="IPR012134">
    <property type="entry name" value="Glu-5-SA_DH"/>
</dbReference>
<comment type="function">
    <text evidence="7">Catalyzes the NADPH-dependent reduction of L-glutamate 5-phosphate into L-glutamate 5-semialdehyde and phosphate. The product spontaneously undergoes cyclization to form 1-pyrroline-5-carboxylate.</text>
</comment>
<dbReference type="EMBL" id="LSZQ01000061">
    <property type="protein sequence ID" value="KXU34497.1"/>
    <property type="molecule type" value="Genomic_DNA"/>
</dbReference>
<evidence type="ECO:0000256" key="5">
    <source>
        <dbReference type="ARBA" id="ARBA00023002"/>
    </source>
</evidence>
<organism evidence="9 10">
    <name type="scientific">Cephaloticoccus primus</name>
    <dbReference type="NCBI Taxonomy" id="1548207"/>
    <lineage>
        <taxon>Bacteria</taxon>
        <taxon>Pseudomonadati</taxon>
        <taxon>Verrucomicrobiota</taxon>
        <taxon>Opitutia</taxon>
        <taxon>Opitutales</taxon>
        <taxon>Opitutaceae</taxon>
        <taxon>Cephaloticoccus</taxon>
    </lineage>
</organism>
<comment type="pathway">
    <text evidence="1 7">Amino-acid biosynthesis; L-proline biosynthesis; L-glutamate 5-semialdehyde from L-glutamate: step 2/2.</text>
</comment>
<proteinExistence type="inferred from homology"/>
<dbReference type="Gene3D" id="3.40.605.10">
    <property type="entry name" value="Aldehyde Dehydrogenase, Chain A, domain 1"/>
    <property type="match status" value="1"/>
</dbReference>